<name>S5DM14_9ACTN</name>
<dbReference type="SUPFAM" id="SSF56281">
    <property type="entry name" value="Metallo-hydrolase/oxidoreductase"/>
    <property type="match status" value="1"/>
</dbReference>
<comment type="cofactor">
    <cofactor evidence="1">
        <name>Zn(2+)</name>
        <dbReference type="ChEBI" id="CHEBI:29105"/>
    </cofactor>
</comment>
<dbReference type="InterPro" id="IPR036866">
    <property type="entry name" value="RibonucZ/Hydroxyglut_hydro"/>
</dbReference>
<evidence type="ECO:0000256" key="1">
    <source>
        <dbReference type="ARBA" id="ARBA00001947"/>
    </source>
</evidence>
<accession>S5DM14</accession>
<dbReference type="EMBL" id="KC811146">
    <property type="protein sequence ID" value="AGQ19919.1"/>
    <property type="molecule type" value="Genomic_DNA"/>
</dbReference>
<reference evidence="6" key="1">
    <citation type="journal article" date="2013" name="Sci. Rep.">
        <title>Metagenomics uncovers a new group of low GC and ultra-small marine Actinobacteria.</title>
        <authorList>
            <person name="Ghai R."/>
            <person name="Mizuno C.M."/>
            <person name="Picazo A."/>
            <person name="Camacho A."/>
            <person name="Rodriguez-Valera F."/>
        </authorList>
    </citation>
    <scope>NUCLEOTIDE SEQUENCE</scope>
</reference>
<protein>
    <submittedName>
        <fullName evidence="6">Zn-dependent hydrolase</fullName>
    </submittedName>
</protein>
<evidence type="ECO:0000256" key="3">
    <source>
        <dbReference type="ARBA" id="ARBA00022801"/>
    </source>
</evidence>
<keyword evidence="4" id="KW-0862">Zinc</keyword>
<evidence type="ECO:0000313" key="6">
    <source>
        <dbReference type="EMBL" id="AGQ19919.1"/>
    </source>
</evidence>
<keyword evidence="3 6" id="KW-0378">Hydrolase</keyword>
<dbReference type="CDD" id="cd06262">
    <property type="entry name" value="metallo-hydrolase-like_MBL-fold"/>
    <property type="match status" value="1"/>
</dbReference>
<feature type="domain" description="Metallo-beta-lactamase" evidence="5">
    <location>
        <begin position="13"/>
        <end position="186"/>
    </location>
</feature>
<dbReference type="Gene3D" id="3.60.15.10">
    <property type="entry name" value="Ribonuclease Z/Hydroxyacylglutathione hydrolase-like"/>
    <property type="match status" value="1"/>
</dbReference>
<dbReference type="GO" id="GO:0016787">
    <property type="term" value="F:hydrolase activity"/>
    <property type="evidence" value="ECO:0007669"/>
    <property type="project" value="UniProtKB-KW"/>
</dbReference>
<evidence type="ECO:0000259" key="5">
    <source>
        <dbReference type="SMART" id="SM00849"/>
    </source>
</evidence>
<dbReference type="PANTHER" id="PTHR46233:SF3">
    <property type="entry name" value="HYDROXYACYLGLUTATHIONE HYDROLASE GLOC"/>
    <property type="match status" value="1"/>
</dbReference>
<proteinExistence type="predicted"/>
<evidence type="ECO:0000256" key="4">
    <source>
        <dbReference type="ARBA" id="ARBA00022833"/>
    </source>
</evidence>
<organism evidence="6">
    <name type="scientific">Candidatus Actinomarina minuta</name>
    <dbReference type="NCBI Taxonomy" id="1389454"/>
    <lineage>
        <taxon>Bacteria</taxon>
        <taxon>Bacillati</taxon>
        <taxon>Actinomycetota</taxon>
        <taxon>Actinomycetes</taxon>
        <taxon>Candidatus Actinomarinidae</taxon>
        <taxon>Candidatus Actinomarinales</taxon>
        <taxon>Candidatus Actinomarineae</taxon>
        <taxon>Candidatus Actinomarinaceae</taxon>
        <taxon>Candidatus Actinomarina</taxon>
    </lineage>
</organism>
<evidence type="ECO:0000256" key="2">
    <source>
        <dbReference type="ARBA" id="ARBA00022723"/>
    </source>
</evidence>
<dbReference type="SMART" id="SM00849">
    <property type="entry name" value="Lactamase_B"/>
    <property type="match status" value="1"/>
</dbReference>
<dbReference type="GO" id="GO:0046872">
    <property type="term" value="F:metal ion binding"/>
    <property type="evidence" value="ECO:0007669"/>
    <property type="project" value="UniProtKB-KW"/>
</dbReference>
<dbReference type="AlphaFoldDB" id="S5DM14"/>
<dbReference type="PANTHER" id="PTHR46233">
    <property type="entry name" value="HYDROXYACYLGLUTATHIONE HYDROLASE GLOC"/>
    <property type="match status" value="1"/>
</dbReference>
<dbReference type="Pfam" id="PF00753">
    <property type="entry name" value="Lactamase_B"/>
    <property type="match status" value="1"/>
</dbReference>
<dbReference type="InterPro" id="IPR001279">
    <property type="entry name" value="Metallo-B-lactamas"/>
</dbReference>
<dbReference type="InterPro" id="IPR051453">
    <property type="entry name" value="MBL_Glyoxalase_II"/>
</dbReference>
<sequence length="208" mass="23370">MNAVIHTFTSFTTSNCYIVRPFNDDKCFIVDLPPDLHSVIDYVNLHNLAIAGALLTHGHYDHSLGLQNFDGNAYINLDDEFLARNPHEQIKSLLGNDIDVDEYKGELHTVDDLESNNLIIHKNPGHTKGSVSYEFPNEGLIFTGDFVFKDSIGRTDLFSGSMEEMNNSLKHTFLNFNDEYEILPGHGPSGKVISIKNNNQFIKALLND</sequence>
<keyword evidence="2" id="KW-0479">Metal-binding</keyword>